<accession>A0ACB9Z375</accession>
<evidence type="ECO:0000313" key="2">
    <source>
        <dbReference type="Proteomes" id="UP001497700"/>
    </source>
</evidence>
<comment type="caution">
    <text evidence="1">The sequence shown here is derived from an EMBL/GenBank/DDBJ whole genome shotgun (WGS) entry which is preliminary data.</text>
</comment>
<organism evidence="1 2">
    <name type="scientific">Hypoxylon rubiginosum</name>
    <dbReference type="NCBI Taxonomy" id="110542"/>
    <lineage>
        <taxon>Eukaryota</taxon>
        <taxon>Fungi</taxon>
        <taxon>Dikarya</taxon>
        <taxon>Ascomycota</taxon>
        <taxon>Pezizomycotina</taxon>
        <taxon>Sordariomycetes</taxon>
        <taxon>Xylariomycetidae</taxon>
        <taxon>Xylariales</taxon>
        <taxon>Hypoxylaceae</taxon>
        <taxon>Hypoxylon</taxon>
    </lineage>
</organism>
<dbReference type="EMBL" id="MU393472">
    <property type="protein sequence ID" value="KAI4865445.1"/>
    <property type="molecule type" value="Genomic_DNA"/>
</dbReference>
<evidence type="ECO:0000313" key="1">
    <source>
        <dbReference type="EMBL" id="KAI4865445.1"/>
    </source>
</evidence>
<gene>
    <name evidence="1" type="ORF">F4820DRAFT_298544</name>
</gene>
<name>A0ACB9Z375_9PEZI</name>
<dbReference type="Proteomes" id="UP001497700">
    <property type="component" value="Unassembled WGS sequence"/>
</dbReference>
<keyword evidence="2" id="KW-1185">Reference proteome</keyword>
<protein>
    <submittedName>
        <fullName evidence="1">Cytochrome P450</fullName>
    </submittedName>
</protein>
<sequence>MWKAIAGIVALLVAVVAYFIDDLVRKRRQLDGLPQPPMKNKLLGHLHIAAEVTKLYPKGIHAHVWPDYIRTKYNLPEIFYVDWRPFGSLFLYIADPVAASQYVTTGVSLPKSPLMAGFVERLLGKNNMVTLEGARWKSVRSIFNPGFSSTNIMGLADVIVDASLAYCELIRTKAETGELFELENYLTKLTIDIIGRVVLDTDMSALRKPHPISRLFRERVRFMPPSDAVFPWQAVDLLRPLKLFLNERKLNHEISKELDQKIYRRAKEIADGEQSGAKVAKKRSVVDLALSAYEKEASMAKGGSEVRITTSQDLPEALRADIVDSVKTFIFAGHDTTSSTLCWANYLLHRYPEAYAKLKAELDTFLPGKLADTAAKIKEDPYIVNKLEYTTAVLRETLRIFPPASTLRCAVPNGFLIDSQTEAKIPMLPDSHPWSVSHMIHRNTRFFPRPLEFIPERFIPSQTPFPDAELFTEAGRDAFRPFEKGPRNCIGQELAMLEGKIILALTAREFDFVLEYPGEGPDARYPAVESAAQELGEDTEYGRGVRDGTVRPIHVEGHRVWPSLLGAAKPNGGCPGRIYFRT</sequence>
<reference evidence="1 2" key="1">
    <citation type="journal article" date="2022" name="New Phytol.">
        <title>Ecological generalism drives hyperdiversity of secondary metabolite gene clusters in xylarialean endophytes.</title>
        <authorList>
            <person name="Franco M.E.E."/>
            <person name="Wisecaver J.H."/>
            <person name="Arnold A.E."/>
            <person name="Ju Y.M."/>
            <person name="Slot J.C."/>
            <person name="Ahrendt S."/>
            <person name="Moore L.P."/>
            <person name="Eastman K.E."/>
            <person name="Scott K."/>
            <person name="Konkel Z."/>
            <person name="Mondo S.J."/>
            <person name="Kuo A."/>
            <person name="Hayes R.D."/>
            <person name="Haridas S."/>
            <person name="Andreopoulos B."/>
            <person name="Riley R."/>
            <person name="LaButti K."/>
            <person name="Pangilinan J."/>
            <person name="Lipzen A."/>
            <person name="Amirebrahimi M."/>
            <person name="Yan J."/>
            <person name="Adam C."/>
            <person name="Keymanesh K."/>
            <person name="Ng V."/>
            <person name="Louie K."/>
            <person name="Northen T."/>
            <person name="Drula E."/>
            <person name="Henrissat B."/>
            <person name="Hsieh H.M."/>
            <person name="Youens-Clark K."/>
            <person name="Lutzoni F."/>
            <person name="Miadlikowska J."/>
            <person name="Eastwood D.C."/>
            <person name="Hamelin R.C."/>
            <person name="Grigoriev I.V."/>
            <person name="U'Ren J.M."/>
        </authorList>
    </citation>
    <scope>NUCLEOTIDE SEQUENCE [LARGE SCALE GENOMIC DNA]</scope>
    <source>
        <strain evidence="1 2">CBS 119005</strain>
    </source>
</reference>
<proteinExistence type="predicted"/>